<proteinExistence type="predicted"/>
<gene>
    <name evidence="1" type="ORF">ALQ53_103379</name>
</gene>
<dbReference type="EMBL" id="RBPH01000035">
    <property type="protein sequence ID" value="RMN84828.1"/>
    <property type="molecule type" value="Genomic_DNA"/>
</dbReference>
<evidence type="ECO:0000313" key="1">
    <source>
        <dbReference type="EMBL" id="RMN84828.1"/>
    </source>
</evidence>
<name>A0AB37QEJ3_PSECA</name>
<protein>
    <recommendedName>
        <fullName evidence="3">Cthe-2314-like HEPN domain-containing protein</fullName>
    </recommendedName>
</protein>
<evidence type="ECO:0000313" key="2">
    <source>
        <dbReference type="Proteomes" id="UP000269335"/>
    </source>
</evidence>
<reference evidence="1 2" key="1">
    <citation type="submission" date="2018-08" db="EMBL/GenBank/DDBJ databases">
        <title>Recombination of ecologically and evolutionarily significant loci maintains genetic cohesion in the Pseudomonas syringae species complex.</title>
        <authorList>
            <person name="Dillon M."/>
            <person name="Thakur S."/>
            <person name="Almeida R.N.D."/>
            <person name="Weir B.S."/>
            <person name="Guttman D.S."/>
        </authorList>
    </citation>
    <scope>NUCLEOTIDE SEQUENCE [LARGE SCALE GENOMIC DNA]</scope>
    <source>
        <strain evidence="1 2">ICMP 15201</strain>
    </source>
</reference>
<dbReference type="Proteomes" id="UP000269335">
    <property type="component" value="Unassembled WGS sequence"/>
</dbReference>
<sequence length="320" mass="36759">MMLALVPFLPERKPASLRAIDFGKSVSIRGCIMYAEQISDLPRKSCVFEMSLQGGNLAKLDFIFSVHMWALSESISVMRMLAEEAEKNVALALKEADDSIKEHEHEEEAYDQYGESYVRQRTFYSCGSSIGYDREEVLSTHKFMITQLTRRSAFLTMFGLFEHRMSQCLEFMLELTGFEGKLKGMGPIEKAHYILKKVIGGKGITDLDHLTVIRNVMAHSDGTAKGYREITTRIGKKSTWEKRVLSAIRKTEGVSINFIDDVLMDERFLEYAVGDFQRYVREMEAAVQRYHAESGSGTSKSRRKGWLRRIKEHWFVRIFA</sequence>
<dbReference type="AlphaFoldDB" id="A0AB37QEJ3"/>
<accession>A0AB37QEJ3</accession>
<organism evidence="1 2">
    <name type="scientific">Pseudomonas cannabina</name>
    <dbReference type="NCBI Taxonomy" id="86840"/>
    <lineage>
        <taxon>Bacteria</taxon>
        <taxon>Pseudomonadati</taxon>
        <taxon>Pseudomonadota</taxon>
        <taxon>Gammaproteobacteria</taxon>
        <taxon>Pseudomonadales</taxon>
        <taxon>Pseudomonadaceae</taxon>
        <taxon>Pseudomonas</taxon>
    </lineage>
</organism>
<evidence type="ECO:0008006" key="3">
    <source>
        <dbReference type="Google" id="ProtNLM"/>
    </source>
</evidence>
<comment type="caution">
    <text evidence="1">The sequence shown here is derived from an EMBL/GenBank/DDBJ whole genome shotgun (WGS) entry which is preliminary data.</text>
</comment>